<dbReference type="Proteomes" id="UP000059188">
    <property type="component" value="Unassembled WGS sequence"/>
</dbReference>
<reference evidence="2 3" key="1">
    <citation type="submission" date="2014-11" db="EMBL/GenBank/DDBJ databases">
        <authorList>
            <person name="Wibberg Daniel"/>
        </authorList>
    </citation>
    <scope>NUCLEOTIDE SEQUENCE [LARGE SCALE GENOMIC DNA]</scope>
    <source>
        <strain evidence="2">Rhizoctonia solani AG1-IB 7/3/14</strain>
    </source>
</reference>
<dbReference type="EMBL" id="LN679227">
    <property type="protein sequence ID" value="CEL53471.1"/>
    <property type="molecule type" value="Genomic_DNA"/>
</dbReference>
<evidence type="ECO:0000256" key="1">
    <source>
        <dbReference type="SAM" id="MobiDB-lite"/>
    </source>
</evidence>
<feature type="region of interest" description="Disordered" evidence="1">
    <location>
        <begin position="1"/>
        <end position="54"/>
    </location>
</feature>
<keyword evidence="3" id="KW-1185">Reference proteome</keyword>
<dbReference type="AlphaFoldDB" id="A0A0B7F5W3"/>
<proteinExistence type="predicted"/>
<organism evidence="2 3">
    <name type="scientific">Thanatephorus cucumeris (strain AG1-IB / isolate 7/3/14)</name>
    <name type="common">Lettuce bottom rot fungus</name>
    <name type="synonym">Rhizoctonia solani</name>
    <dbReference type="NCBI Taxonomy" id="1108050"/>
    <lineage>
        <taxon>Eukaryota</taxon>
        <taxon>Fungi</taxon>
        <taxon>Dikarya</taxon>
        <taxon>Basidiomycota</taxon>
        <taxon>Agaricomycotina</taxon>
        <taxon>Agaricomycetes</taxon>
        <taxon>Cantharellales</taxon>
        <taxon>Ceratobasidiaceae</taxon>
        <taxon>Rhizoctonia</taxon>
        <taxon>Rhizoctonia solani AG-1</taxon>
    </lineage>
</organism>
<name>A0A0B7F5W3_THACB</name>
<evidence type="ECO:0000313" key="3">
    <source>
        <dbReference type="Proteomes" id="UP000059188"/>
    </source>
</evidence>
<protein>
    <submittedName>
        <fullName evidence="2">Uncharacterized protein</fullName>
    </submittedName>
</protein>
<evidence type="ECO:0000313" key="2">
    <source>
        <dbReference type="EMBL" id="CEL53471.1"/>
    </source>
</evidence>
<gene>
    <name evidence="2" type="ORF">RSOLAG1IB_11403</name>
</gene>
<accession>A0A0B7F5W3</accession>
<sequence>MLSTFRKRGSTMPGSEAASIHSCDENTADVVSVPTSRVPETPGHPTDMQNDKSQELQPAGEFQICEYPNSNMIGLAAVENIPEKEPVPEAGANFTNQANDARKTKPVAKDEIILNEQEVEEIKTDLIASKNAPLWDKYLKLSEPGDKAILADLEGCVVHSAIYVAAQLGSLNYYDLRHQEH</sequence>